<name>A0A918MNX9_9RHOB</name>
<dbReference type="GO" id="GO:0016020">
    <property type="term" value="C:membrane"/>
    <property type="evidence" value="ECO:0007669"/>
    <property type="project" value="UniProtKB-SubCell"/>
</dbReference>
<gene>
    <name evidence="8" type="ORF">GCM10011452_31710</name>
</gene>
<dbReference type="EMBL" id="BMYQ01000012">
    <property type="protein sequence ID" value="GGW40889.1"/>
    <property type="molecule type" value="Genomic_DNA"/>
</dbReference>
<evidence type="ECO:0000256" key="6">
    <source>
        <dbReference type="SAM" id="Phobius"/>
    </source>
</evidence>
<evidence type="ECO:0000256" key="4">
    <source>
        <dbReference type="ARBA" id="ARBA00022989"/>
    </source>
</evidence>
<feature type="transmembrane region" description="Helical" evidence="6">
    <location>
        <begin position="112"/>
        <end position="130"/>
    </location>
</feature>
<comment type="caution">
    <text evidence="8">The sequence shown here is derived from an EMBL/GenBank/DDBJ whole genome shotgun (WGS) entry which is preliminary data.</text>
</comment>
<evidence type="ECO:0000256" key="5">
    <source>
        <dbReference type="ARBA" id="ARBA00023136"/>
    </source>
</evidence>
<dbReference type="SUPFAM" id="SSF103481">
    <property type="entry name" value="Multidrug resistance efflux transporter EmrE"/>
    <property type="match status" value="2"/>
</dbReference>
<evidence type="ECO:0000256" key="3">
    <source>
        <dbReference type="ARBA" id="ARBA00022692"/>
    </source>
</evidence>
<evidence type="ECO:0000256" key="2">
    <source>
        <dbReference type="ARBA" id="ARBA00009853"/>
    </source>
</evidence>
<feature type="transmembrane region" description="Helical" evidence="6">
    <location>
        <begin position="161"/>
        <end position="179"/>
    </location>
</feature>
<dbReference type="Gene3D" id="1.10.3730.20">
    <property type="match status" value="1"/>
</dbReference>
<feature type="transmembrane region" description="Helical" evidence="6">
    <location>
        <begin position="79"/>
        <end position="100"/>
    </location>
</feature>
<feature type="transmembrane region" description="Helical" evidence="6">
    <location>
        <begin position="274"/>
        <end position="292"/>
    </location>
</feature>
<dbReference type="PANTHER" id="PTHR22911:SF6">
    <property type="entry name" value="SOLUTE CARRIER FAMILY 35 MEMBER G1"/>
    <property type="match status" value="1"/>
</dbReference>
<evidence type="ECO:0000256" key="1">
    <source>
        <dbReference type="ARBA" id="ARBA00004141"/>
    </source>
</evidence>
<keyword evidence="3 6" id="KW-0812">Transmembrane</keyword>
<feature type="transmembrane region" description="Helical" evidence="6">
    <location>
        <begin position="216"/>
        <end position="236"/>
    </location>
</feature>
<reference evidence="8" key="2">
    <citation type="submission" date="2020-09" db="EMBL/GenBank/DDBJ databases">
        <authorList>
            <person name="Sun Q."/>
            <person name="Kim S."/>
        </authorList>
    </citation>
    <scope>NUCLEOTIDE SEQUENCE</scope>
    <source>
        <strain evidence="8">KCTC 23714</strain>
    </source>
</reference>
<dbReference type="InterPro" id="IPR037185">
    <property type="entry name" value="EmrE-like"/>
</dbReference>
<organism evidence="8 9">
    <name type="scientific">Gemmobacter lanyuensis</name>
    <dbReference type="NCBI Taxonomy" id="1054497"/>
    <lineage>
        <taxon>Bacteria</taxon>
        <taxon>Pseudomonadati</taxon>
        <taxon>Pseudomonadota</taxon>
        <taxon>Alphaproteobacteria</taxon>
        <taxon>Rhodobacterales</taxon>
        <taxon>Paracoccaceae</taxon>
        <taxon>Gemmobacter</taxon>
    </lineage>
</organism>
<feature type="transmembrane region" description="Helical" evidence="6">
    <location>
        <begin position="186"/>
        <end position="210"/>
    </location>
</feature>
<feature type="transmembrane region" description="Helical" evidence="6">
    <location>
        <begin position="248"/>
        <end position="268"/>
    </location>
</feature>
<keyword evidence="5 6" id="KW-0472">Membrane</keyword>
<comment type="subcellular location">
    <subcellularLocation>
        <location evidence="1">Membrane</location>
        <topology evidence="1">Multi-pass membrane protein</topology>
    </subcellularLocation>
</comment>
<feature type="domain" description="EamA" evidence="7">
    <location>
        <begin position="167"/>
        <end position="288"/>
    </location>
</feature>
<dbReference type="PANTHER" id="PTHR22911">
    <property type="entry name" value="ACYL-MALONYL CONDENSING ENZYME-RELATED"/>
    <property type="match status" value="1"/>
</dbReference>
<feature type="transmembrane region" description="Helical" evidence="6">
    <location>
        <begin position="54"/>
        <end position="72"/>
    </location>
</feature>
<accession>A0A918MNX9</accession>
<feature type="domain" description="EamA" evidence="7">
    <location>
        <begin position="22"/>
        <end position="152"/>
    </location>
</feature>
<keyword evidence="4 6" id="KW-1133">Transmembrane helix</keyword>
<sequence length="308" mass="32525">MRLGLGCVIMMERDLEMRPVQGVLWMLASGLSFVGVNALVRWLGTDLPAAQSAFLRFAFGVVFLIPTILPVLRAGFAPGALPLFLGRGVAHTAAVIFWFYAMARLPVAEVTAIGYLNPILVTLGAALLFGERLGLRRMLAVAVAILGAVIVLRPGLRDLSLAHLSQVCAASGFAASYLFAKRLSGLASAGAIVAMLSLCVTLGLLPFALLNWQPVTLVQLGALAVVALCATTGHYCMSRAFAVAPMAVTQPVTFLQLVWATLLGLLVFGEGIDGFVLLGGAIIITAISANTWREARLRRRADEVAAAL</sequence>
<evidence type="ECO:0000259" key="7">
    <source>
        <dbReference type="Pfam" id="PF00892"/>
    </source>
</evidence>
<evidence type="ECO:0000313" key="8">
    <source>
        <dbReference type="EMBL" id="GGW40889.1"/>
    </source>
</evidence>
<evidence type="ECO:0000313" key="9">
    <source>
        <dbReference type="Proteomes" id="UP000628984"/>
    </source>
</evidence>
<reference evidence="8" key="1">
    <citation type="journal article" date="2014" name="Int. J. Syst. Evol. Microbiol.">
        <title>Complete genome sequence of Corynebacterium casei LMG S-19264T (=DSM 44701T), isolated from a smear-ripened cheese.</title>
        <authorList>
            <consortium name="US DOE Joint Genome Institute (JGI-PGF)"/>
            <person name="Walter F."/>
            <person name="Albersmeier A."/>
            <person name="Kalinowski J."/>
            <person name="Ruckert C."/>
        </authorList>
    </citation>
    <scope>NUCLEOTIDE SEQUENCE</scope>
    <source>
        <strain evidence="8">KCTC 23714</strain>
    </source>
</reference>
<keyword evidence="9" id="KW-1185">Reference proteome</keyword>
<feature type="transmembrane region" description="Helical" evidence="6">
    <location>
        <begin position="20"/>
        <end position="42"/>
    </location>
</feature>
<dbReference type="AlphaFoldDB" id="A0A918MNX9"/>
<dbReference type="Proteomes" id="UP000628984">
    <property type="component" value="Unassembled WGS sequence"/>
</dbReference>
<protein>
    <submittedName>
        <fullName evidence="8">Peptide ABC transporter permease</fullName>
    </submittedName>
</protein>
<proteinExistence type="inferred from homology"/>
<feature type="transmembrane region" description="Helical" evidence="6">
    <location>
        <begin position="137"/>
        <end position="155"/>
    </location>
</feature>
<comment type="similarity">
    <text evidence="2">Belongs to the drug/metabolite transporter (DMT) superfamily. 10 TMS drug/metabolite exporter (DME) (TC 2.A.7.3) family.</text>
</comment>
<dbReference type="Pfam" id="PF00892">
    <property type="entry name" value="EamA"/>
    <property type="match status" value="2"/>
</dbReference>
<dbReference type="InterPro" id="IPR000620">
    <property type="entry name" value="EamA_dom"/>
</dbReference>